<feature type="compositionally biased region" description="Basic and acidic residues" evidence="1">
    <location>
        <begin position="243"/>
        <end position="258"/>
    </location>
</feature>
<feature type="region of interest" description="Disordered" evidence="1">
    <location>
        <begin position="781"/>
        <end position="801"/>
    </location>
</feature>
<proteinExistence type="predicted"/>
<dbReference type="InterPro" id="IPR044926">
    <property type="entry name" value="RGS_subdomain_2"/>
</dbReference>
<accession>A0A0K6FP89</accession>
<evidence type="ECO:0000256" key="1">
    <source>
        <dbReference type="SAM" id="MobiDB-lite"/>
    </source>
</evidence>
<evidence type="ECO:0000256" key="2">
    <source>
        <dbReference type="SAM" id="Phobius"/>
    </source>
</evidence>
<protein>
    <recommendedName>
        <fullName evidence="5">RGS domain-containing protein</fullName>
    </recommendedName>
</protein>
<dbReference type="Gene3D" id="1.10.167.10">
    <property type="entry name" value="Regulator of G-protein Signalling 4, domain 2"/>
    <property type="match status" value="1"/>
</dbReference>
<evidence type="ECO:0008006" key="5">
    <source>
        <dbReference type="Google" id="ProtNLM"/>
    </source>
</evidence>
<name>A0A0K6FP89_9AGAM</name>
<feature type="compositionally biased region" description="Polar residues" evidence="1">
    <location>
        <begin position="947"/>
        <end position="956"/>
    </location>
</feature>
<evidence type="ECO:0000313" key="4">
    <source>
        <dbReference type="Proteomes" id="UP000044841"/>
    </source>
</evidence>
<dbReference type="PANTHER" id="PTHR39466">
    <property type="entry name" value="RGS DOMAIN-CONTAINING PROTEIN"/>
    <property type="match status" value="1"/>
</dbReference>
<dbReference type="Proteomes" id="UP000044841">
    <property type="component" value="Unassembled WGS sequence"/>
</dbReference>
<dbReference type="SUPFAM" id="SSF48097">
    <property type="entry name" value="Regulator of G-protein signaling, RGS"/>
    <property type="match status" value="1"/>
</dbReference>
<keyword evidence="2" id="KW-0472">Membrane</keyword>
<dbReference type="InterPro" id="IPR036305">
    <property type="entry name" value="RGS_sf"/>
</dbReference>
<feature type="transmembrane region" description="Helical" evidence="2">
    <location>
        <begin position="104"/>
        <end position="123"/>
    </location>
</feature>
<feature type="compositionally biased region" description="Basic and acidic residues" evidence="1">
    <location>
        <begin position="214"/>
        <end position="232"/>
    </location>
</feature>
<dbReference type="PANTHER" id="PTHR39466:SF1">
    <property type="entry name" value="RGS DOMAIN-CONTAINING PROTEIN"/>
    <property type="match status" value="1"/>
</dbReference>
<gene>
    <name evidence="3" type="ORF">RSOLAG22IIIB_03328</name>
</gene>
<sequence>MRLNIPTDCLDRVLLIPNGPPPYDEQELTNKMPSFPNQPEPGIFDPILNIVQDALNVSFATFIKLAFSNAGLWHCVPGACGGGLIAAGGLAIWSIGMSSHRRGLVAGSLPIIWIGLWFMLVTLSGHCLTVYVTGDARQLYPWEIERPLPPDIVPPPVYSLAPAPTPNGGASNPTRPYQRCLRLPLHLVRLPLPIHQKTRTVAGRRWSEGVSRMLGRDQGDDRSTTLDRETEPRPSNQLPPARKTKDLARRELAMDVERANTPGQSGSTSVTDLSERRNATVVVSIELGAMELGAKGRPDSPFSEENDFGIVLSEAFEEDEITESHHFSSPPQPYAASILAHDEGLLARRPSCSAWIPDSSRQVALAPLIQPPEHAAQRRRTMPDLLAPIAPNARRGSDALTIDMTTRRGTIRAHDTRSFSARSTGALGNNLEDGGNFNFCDVWPDAGTDSLTLAPLDIVGQHDRSGHSGDGYGIHHLRPRWSTMFGSPAATPKYRISLEDIVADKHPSPLSRQEFEDYLYHTEGSVANLYFHEWFHNYRQLYDEWTKSVLPTATVGLPSSSKHLYPARELWERLKDCQDRQLRDEFSSAKATFFQSNGSMQLNIDAKLRDRVLLIPNLPPSCNGQQLTDKLPSYPNQPEPSVFYPILEQVDKALEATLSRFLRLAFCNSGLWHCCLGHLLGAGILAAGLALWSIGIASYQRRFVAGSLPLIWIGVWFLLVTASGESTLREMLGNCTHGRLQGPLPLGVIPPPTFSTAPAPNDGPLLPYSFDRKPSTISHLLPFSPSLPSPQSTYQPRANGGRRWSEGVLKIWERHKRQAIIRSVDRKALDRRDGVELHDSLPPARRTKNLPRTSLVLDVEQANESSATYLPSLSVVPTPKGPATFQVSYPRRNAAVDLAFELQTAEFGPEGRPDSPFTEENDFGIVLSDAYEADTPQEPFHRPAPWTTFSMSTSTSNREEEEATCQEWKPGPPESLDRLAPLIQAPEPVVPRRRTMPDIYTPTTETLTSMSRRGSRSSDLEGGGELYWPWPRTLLGPMTLVHSPLVRRAHWVTVWRTAAIATVVTCGMTLGLIR</sequence>
<keyword evidence="2" id="KW-1133">Transmembrane helix</keyword>
<evidence type="ECO:0000313" key="3">
    <source>
        <dbReference type="EMBL" id="CUA68090.1"/>
    </source>
</evidence>
<reference evidence="3 4" key="1">
    <citation type="submission" date="2015-07" db="EMBL/GenBank/DDBJ databases">
        <authorList>
            <person name="Noorani M."/>
        </authorList>
    </citation>
    <scope>NUCLEOTIDE SEQUENCE [LARGE SCALE GENOMIC DNA]</scope>
    <source>
        <strain evidence="3">BBA 69670</strain>
    </source>
</reference>
<keyword evidence="4" id="KW-1185">Reference proteome</keyword>
<dbReference type="AlphaFoldDB" id="A0A0K6FP89"/>
<dbReference type="EMBL" id="CYGV01000335">
    <property type="protein sequence ID" value="CUA68090.1"/>
    <property type="molecule type" value="Genomic_DNA"/>
</dbReference>
<feature type="transmembrane region" description="Helical" evidence="2">
    <location>
        <begin position="71"/>
        <end position="92"/>
    </location>
</feature>
<keyword evidence="2" id="KW-0812">Transmembrane</keyword>
<feature type="compositionally biased region" description="Polar residues" evidence="1">
    <location>
        <begin position="261"/>
        <end position="272"/>
    </location>
</feature>
<feature type="region of interest" description="Disordered" evidence="1">
    <location>
        <begin position="935"/>
        <end position="978"/>
    </location>
</feature>
<feature type="compositionally biased region" description="Low complexity" evidence="1">
    <location>
        <begin position="781"/>
        <end position="790"/>
    </location>
</feature>
<feature type="transmembrane region" description="Helical" evidence="2">
    <location>
        <begin position="670"/>
        <end position="691"/>
    </location>
</feature>
<feature type="transmembrane region" description="Helical" evidence="2">
    <location>
        <begin position="703"/>
        <end position="722"/>
    </location>
</feature>
<organism evidence="3 4">
    <name type="scientific">Rhizoctonia solani</name>
    <dbReference type="NCBI Taxonomy" id="456999"/>
    <lineage>
        <taxon>Eukaryota</taxon>
        <taxon>Fungi</taxon>
        <taxon>Dikarya</taxon>
        <taxon>Basidiomycota</taxon>
        <taxon>Agaricomycotina</taxon>
        <taxon>Agaricomycetes</taxon>
        <taxon>Cantharellales</taxon>
        <taxon>Ceratobasidiaceae</taxon>
        <taxon>Rhizoctonia</taxon>
    </lineage>
</organism>
<feature type="region of interest" description="Disordered" evidence="1">
    <location>
        <begin position="205"/>
        <end position="275"/>
    </location>
</feature>